<feature type="region of interest" description="Disordered" evidence="1">
    <location>
        <begin position="118"/>
        <end position="163"/>
    </location>
</feature>
<evidence type="ECO:0000256" key="1">
    <source>
        <dbReference type="SAM" id="MobiDB-lite"/>
    </source>
</evidence>
<name>A0AAV5KAF3_9ROSI</name>
<feature type="transmembrane region" description="Helical" evidence="2">
    <location>
        <begin position="68"/>
        <end position="86"/>
    </location>
</feature>
<dbReference type="PANTHER" id="PTHR33640:SF8">
    <property type="entry name" value="TRANSMEMBRANE PROTEIN"/>
    <property type="match status" value="1"/>
</dbReference>
<keyword evidence="4" id="KW-1185">Reference proteome</keyword>
<evidence type="ECO:0000256" key="2">
    <source>
        <dbReference type="SAM" id="Phobius"/>
    </source>
</evidence>
<dbReference type="AlphaFoldDB" id="A0AAV5KAF3"/>
<evidence type="ECO:0008006" key="5">
    <source>
        <dbReference type="Google" id="ProtNLM"/>
    </source>
</evidence>
<keyword evidence="2" id="KW-1133">Transmembrane helix</keyword>
<feature type="transmembrane region" description="Helical" evidence="2">
    <location>
        <begin position="26"/>
        <end position="48"/>
    </location>
</feature>
<comment type="caution">
    <text evidence="3">The sequence shown here is derived from an EMBL/GenBank/DDBJ whole genome shotgun (WGS) entry which is preliminary data.</text>
</comment>
<keyword evidence="2" id="KW-0812">Transmembrane</keyword>
<organism evidence="3 4">
    <name type="scientific">Rubroshorea leprosula</name>
    <dbReference type="NCBI Taxonomy" id="152421"/>
    <lineage>
        <taxon>Eukaryota</taxon>
        <taxon>Viridiplantae</taxon>
        <taxon>Streptophyta</taxon>
        <taxon>Embryophyta</taxon>
        <taxon>Tracheophyta</taxon>
        <taxon>Spermatophyta</taxon>
        <taxon>Magnoliopsida</taxon>
        <taxon>eudicotyledons</taxon>
        <taxon>Gunneridae</taxon>
        <taxon>Pentapetalae</taxon>
        <taxon>rosids</taxon>
        <taxon>malvids</taxon>
        <taxon>Malvales</taxon>
        <taxon>Dipterocarpaceae</taxon>
        <taxon>Rubroshorea</taxon>
    </lineage>
</organism>
<reference evidence="3 4" key="1">
    <citation type="journal article" date="2021" name="Commun. Biol.">
        <title>The genome of Shorea leprosula (Dipterocarpaceae) highlights the ecological relevance of drought in aseasonal tropical rainforests.</title>
        <authorList>
            <person name="Ng K.K.S."/>
            <person name="Kobayashi M.J."/>
            <person name="Fawcett J.A."/>
            <person name="Hatakeyama M."/>
            <person name="Paape T."/>
            <person name="Ng C.H."/>
            <person name="Ang C.C."/>
            <person name="Tnah L.H."/>
            <person name="Lee C.T."/>
            <person name="Nishiyama T."/>
            <person name="Sese J."/>
            <person name="O'Brien M.J."/>
            <person name="Copetti D."/>
            <person name="Mohd Noor M.I."/>
            <person name="Ong R.C."/>
            <person name="Putra M."/>
            <person name="Sireger I.Z."/>
            <person name="Indrioko S."/>
            <person name="Kosugi Y."/>
            <person name="Izuno A."/>
            <person name="Isagi Y."/>
            <person name="Lee S.L."/>
            <person name="Shimizu K.K."/>
        </authorList>
    </citation>
    <scope>NUCLEOTIDE SEQUENCE [LARGE SCALE GENOMIC DNA]</scope>
    <source>
        <strain evidence="3">214</strain>
    </source>
</reference>
<gene>
    <name evidence="3" type="ORF">SLEP1_g31139</name>
</gene>
<proteinExistence type="predicted"/>
<dbReference type="PANTHER" id="PTHR33640">
    <property type="entry name" value="TRANSMEMBRANE PROTEIN"/>
    <property type="match status" value="1"/>
</dbReference>
<evidence type="ECO:0000313" key="3">
    <source>
        <dbReference type="EMBL" id="GKV21131.1"/>
    </source>
</evidence>
<feature type="compositionally biased region" description="Basic and acidic residues" evidence="1">
    <location>
        <begin position="122"/>
        <end position="138"/>
    </location>
</feature>
<protein>
    <recommendedName>
        <fullName evidence="5">DUF4408 domain-containing protein</fullName>
    </recommendedName>
</protein>
<accession>A0AAV5KAF3</accession>
<sequence>MDSFDIKLEKRNAILKHRRRCKIANLLRLLEVCVVLIFISRLTIQFPAAVKNSGGYFRDLKVTLESPRFIFIVGNLIVIILFTNSGKFSSQDDTGKSSETDFYEEFLEKSEKSQAATLNYETEYREKQRKTEGTEHREKQKKQVRFKENTNTRAHRRSWSQNLRPVSSNKACHQVLRRSKMEKNQKLNDFSENSCPEDNMSSEEFRNIIEAFIERQKQFRKDEECSVLE</sequence>
<dbReference type="EMBL" id="BPVZ01000056">
    <property type="protein sequence ID" value="GKV21131.1"/>
    <property type="molecule type" value="Genomic_DNA"/>
</dbReference>
<dbReference type="Proteomes" id="UP001054252">
    <property type="component" value="Unassembled WGS sequence"/>
</dbReference>
<keyword evidence="2" id="KW-0472">Membrane</keyword>
<evidence type="ECO:0000313" key="4">
    <source>
        <dbReference type="Proteomes" id="UP001054252"/>
    </source>
</evidence>